<keyword evidence="6" id="KW-1185">Reference proteome</keyword>
<dbReference type="GO" id="GO:0006753">
    <property type="term" value="P:nucleoside phosphate metabolic process"/>
    <property type="evidence" value="ECO:0007669"/>
    <property type="project" value="TreeGrafter"/>
</dbReference>
<dbReference type="PANTHER" id="PTHR11839">
    <property type="entry name" value="UDP/ADP-SUGAR PYROPHOSPHATASE"/>
    <property type="match status" value="1"/>
</dbReference>
<reference evidence="5" key="1">
    <citation type="submission" date="2020-01" db="EMBL/GenBank/DDBJ databases">
        <title>Whole-genome analyses of novel actinobacteria.</title>
        <authorList>
            <person name="Sahin N."/>
        </authorList>
    </citation>
    <scope>NUCLEOTIDE SEQUENCE</scope>
    <source>
        <strain evidence="5">YC537</strain>
    </source>
</reference>
<evidence type="ECO:0000256" key="1">
    <source>
        <dbReference type="ARBA" id="ARBA00001946"/>
    </source>
</evidence>
<keyword evidence="2" id="KW-0378">Hydrolase</keyword>
<dbReference type="EMBL" id="JAAAHS010000451">
    <property type="protein sequence ID" value="NBE56263.1"/>
    <property type="molecule type" value="Genomic_DNA"/>
</dbReference>
<evidence type="ECO:0000313" key="5">
    <source>
        <dbReference type="EMBL" id="NBE56263.1"/>
    </source>
</evidence>
<comment type="caution">
    <text evidence="5">The sequence shown here is derived from an EMBL/GenBank/DDBJ whole genome shotgun (WGS) entry which is preliminary data.</text>
</comment>
<comment type="cofactor">
    <cofactor evidence="1">
        <name>Mg(2+)</name>
        <dbReference type="ChEBI" id="CHEBI:18420"/>
    </cofactor>
</comment>
<evidence type="ECO:0000313" key="6">
    <source>
        <dbReference type="Proteomes" id="UP000598297"/>
    </source>
</evidence>
<dbReference type="SUPFAM" id="SSF55811">
    <property type="entry name" value="Nudix"/>
    <property type="match status" value="1"/>
</dbReference>
<dbReference type="GO" id="GO:0016787">
    <property type="term" value="F:hydrolase activity"/>
    <property type="evidence" value="ECO:0007669"/>
    <property type="project" value="UniProtKB-KW"/>
</dbReference>
<gene>
    <name evidence="5" type="ORF">GUY60_33490</name>
</gene>
<dbReference type="GO" id="GO:0019693">
    <property type="term" value="P:ribose phosphate metabolic process"/>
    <property type="evidence" value="ECO:0007669"/>
    <property type="project" value="TreeGrafter"/>
</dbReference>
<feature type="domain" description="Nudix hydrolase" evidence="4">
    <location>
        <begin position="41"/>
        <end position="171"/>
    </location>
</feature>
<accession>A0A964UXR8</accession>
<dbReference type="OrthoDB" id="4206674at2"/>
<dbReference type="Gene3D" id="3.90.79.10">
    <property type="entry name" value="Nucleoside Triphosphate Pyrophosphohydrolase"/>
    <property type="match status" value="1"/>
</dbReference>
<dbReference type="Pfam" id="PF00293">
    <property type="entry name" value="NUDIX"/>
    <property type="match status" value="1"/>
</dbReference>
<evidence type="ECO:0000256" key="3">
    <source>
        <dbReference type="SAM" id="MobiDB-lite"/>
    </source>
</evidence>
<dbReference type="AlphaFoldDB" id="A0A964UXR8"/>
<evidence type="ECO:0000256" key="2">
    <source>
        <dbReference type="ARBA" id="ARBA00022801"/>
    </source>
</evidence>
<dbReference type="Proteomes" id="UP000598297">
    <property type="component" value="Unassembled WGS sequence"/>
</dbReference>
<organism evidence="5 6">
    <name type="scientific">Streptomyces boluensis</name>
    <dbReference type="NCBI Taxonomy" id="1775135"/>
    <lineage>
        <taxon>Bacteria</taxon>
        <taxon>Bacillati</taxon>
        <taxon>Actinomycetota</taxon>
        <taxon>Actinomycetes</taxon>
        <taxon>Kitasatosporales</taxon>
        <taxon>Streptomycetaceae</taxon>
        <taxon>Streptomyces</taxon>
    </lineage>
</organism>
<dbReference type="PROSITE" id="PS51462">
    <property type="entry name" value="NUDIX"/>
    <property type="match status" value="1"/>
</dbReference>
<evidence type="ECO:0000259" key="4">
    <source>
        <dbReference type="PROSITE" id="PS51462"/>
    </source>
</evidence>
<dbReference type="RefSeq" id="WP_161704771.1">
    <property type="nucleotide sequence ID" value="NZ_JAAAHS010000451.1"/>
</dbReference>
<feature type="region of interest" description="Disordered" evidence="3">
    <location>
        <begin position="1"/>
        <end position="23"/>
    </location>
</feature>
<dbReference type="InterPro" id="IPR015797">
    <property type="entry name" value="NUDIX_hydrolase-like_dom_sf"/>
</dbReference>
<name>A0A964UXR8_9ACTN</name>
<dbReference type="InterPro" id="IPR000086">
    <property type="entry name" value="NUDIX_hydrolase_dom"/>
</dbReference>
<proteinExistence type="predicted"/>
<sequence>MEQQRGPWTRHSSTASWAGPRFQVHRDRITGPDGRPGDYDWVRAPDQVRVAAVVDGHLLVIEQYHYLTGTLWQLPGGAVDLADADPSAAARRELAEETGHHGGTWTGHGFLHPLPGLTDCKVHLWHVDRPSPGPATPEPSEADLRVRHVPLPEAAAAVREGLLRCAPSAALVLSLTS</sequence>
<protein>
    <submittedName>
        <fullName evidence="5">NUDIX domain-containing protein</fullName>
    </submittedName>
</protein>
<dbReference type="PANTHER" id="PTHR11839:SF18">
    <property type="entry name" value="NUDIX HYDROLASE DOMAIN-CONTAINING PROTEIN"/>
    <property type="match status" value="1"/>
</dbReference>